<dbReference type="Gene3D" id="3.40.1580.10">
    <property type="entry name" value="SMI1/KNR4-like"/>
    <property type="match status" value="1"/>
</dbReference>
<gene>
    <name evidence="2" type="ORF">AWB75_06210</name>
</gene>
<organism evidence="2 3">
    <name type="scientific">Caballeronia catudaia</name>
    <dbReference type="NCBI Taxonomy" id="1777136"/>
    <lineage>
        <taxon>Bacteria</taxon>
        <taxon>Pseudomonadati</taxon>
        <taxon>Pseudomonadota</taxon>
        <taxon>Betaproteobacteria</taxon>
        <taxon>Burkholderiales</taxon>
        <taxon>Burkholderiaceae</taxon>
        <taxon>Caballeronia</taxon>
    </lineage>
</organism>
<protein>
    <submittedName>
        <fullName evidence="2">SMI1 / KNR4 family protein</fullName>
    </submittedName>
</protein>
<reference evidence="2" key="1">
    <citation type="submission" date="2016-01" db="EMBL/GenBank/DDBJ databases">
        <authorList>
            <person name="Peeters C."/>
        </authorList>
    </citation>
    <scope>NUCLEOTIDE SEQUENCE [LARGE SCALE GENOMIC DNA]</scope>
    <source>
        <strain evidence="2">LMG 29318</strain>
    </source>
</reference>
<dbReference type="AlphaFoldDB" id="A0A158D7E8"/>
<dbReference type="Pfam" id="PF09346">
    <property type="entry name" value="SMI1_KNR4"/>
    <property type="match status" value="1"/>
</dbReference>
<dbReference type="SMART" id="SM00860">
    <property type="entry name" value="SMI1_KNR4"/>
    <property type="match status" value="1"/>
</dbReference>
<evidence type="ECO:0000313" key="2">
    <source>
        <dbReference type="EMBL" id="SAK89707.1"/>
    </source>
</evidence>
<sequence length="189" mass="21240">MEDETYRALVDDLRAALGGDEWPLAARVGDIDECERRAGVPMSPSYRAFLLIQDGWPDYANGFTIVGADSAKYEAALRDIGETVDIERDEWRQTFGEDTPEAVARYEQEGSALNRLEADYSPYVPHKICFGTDFNGGLLFFDPKGRNARGEMRVFRWYVDSGTQAIFESFADMLRADLADAQAEKSDAR</sequence>
<dbReference type="RefSeq" id="WP_061127866.1">
    <property type="nucleotide sequence ID" value="NZ_FCOF02000050.1"/>
</dbReference>
<dbReference type="InterPro" id="IPR018958">
    <property type="entry name" value="Knr4/Smi1-like_dom"/>
</dbReference>
<evidence type="ECO:0000313" key="3">
    <source>
        <dbReference type="Proteomes" id="UP000054870"/>
    </source>
</evidence>
<dbReference type="OrthoDB" id="8087874at2"/>
<dbReference type="SUPFAM" id="SSF160631">
    <property type="entry name" value="SMI1/KNR4-like"/>
    <property type="match status" value="1"/>
</dbReference>
<proteinExistence type="predicted"/>
<accession>A0A158D7E8</accession>
<keyword evidence="3" id="KW-1185">Reference proteome</keyword>
<name>A0A158D7E8_9BURK</name>
<dbReference type="Proteomes" id="UP000054870">
    <property type="component" value="Unassembled WGS sequence"/>
</dbReference>
<dbReference type="EMBL" id="FCOF02000050">
    <property type="protein sequence ID" value="SAK89707.1"/>
    <property type="molecule type" value="Genomic_DNA"/>
</dbReference>
<evidence type="ECO:0000259" key="1">
    <source>
        <dbReference type="SMART" id="SM00860"/>
    </source>
</evidence>
<feature type="domain" description="Knr4/Smi1-like" evidence="1">
    <location>
        <begin position="25"/>
        <end position="176"/>
    </location>
</feature>
<comment type="caution">
    <text evidence="2">The sequence shown here is derived from an EMBL/GenBank/DDBJ whole genome shotgun (WGS) entry which is preliminary data.</text>
</comment>
<dbReference type="InterPro" id="IPR037883">
    <property type="entry name" value="Knr4/Smi1-like_sf"/>
</dbReference>